<dbReference type="HOGENOM" id="CLU_143747_1_0_1"/>
<dbReference type="Pfam" id="PF05303">
    <property type="entry name" value="GSKIP_dom"/>
    <property type="match status" value="1"/>
</dbReference>
<dbReference type="Gene3D" id="3.30.2280.10">
    <property type="entry name" value="Hypothetical protein (hspc210)"/>
    <property type="match status" value="1"/>
</dbReference>
<dbReference type="GeneID" id="141452356"/>
<dbReference type="PANTHER" id="PTHR12490:SF4">
    <property type="entry name" value="GSK3B-INTERACTING PROTEIN"/>
    <property type="match status" value="1"/>
</dbReference>
<proteinExistence type="inferred from homology"/>
<name>T1HCK0_RHOPR</name>
<comment type="similarity">
    <text evidence="1">Belongs to the GSKIP family.</text>
</comment>
<dbReference type="VEuPathDB" id="VectorBase:RPRC001764"/>
<dbReference type="EMBL" id="ACPB03007275">
    <property type="status" value="NOT_ANNOTATED_CDS"/>
    <property type="molecule type" value="Genomic_DNA"/>
</dbReference>
<feature type="domain" description="GSKIP" evidence="2">
    <location>
        <begin position="11"/>
        <end position="111"/>
    </location>
</feature>
<dbReference type="EnsemblMetazoa" id="RPRC001764-RA">
    <property type="protein sequence ID" value="RPRC001764-PA"/>
    <property type="gene ID" value="RPRC001764"/>
</dbReference>
<dbReference type="GO" id="GO:0051018">
    <property type="term" value="F:protein kinase A binding"/>
    <property type="evidence" value="ECO:0007669"/>
    <property type="project" value="TreeGrafter"/>
</dbReference>
<dbReference type="GO" id="GO:0005737">
    <property type="term" value="C:cytoplasm"/>
    <property type="evidence" value="ECO:0007669"/>
    <property type="project" value="TreeGrafter"/>
</dbReference>
<reference evidence="3" key="1">
    <citation type="submission" date="2015-05" db="UniProtKB">
        <authorList>
            <consortium name="EnsemblMetazoa"/>
        </authorList>
    </citation>
    <scope>IDENTIFICATION</scope>
</reference>
<dbReference type="RefSeq" id="XP_073980494.1">
    <property type="nucleotide sequence ID" value="XM_074124393.1"/>
</dbReference>
<dbReference type="InterPro" id="IPR023231">
    <property type="entry name" value="GSKIP_dom_sf"/>
</dbReference>
<dbReference type="SUPFAM" id="SSF103107">
    <property type="entry name" value="Hypothetical protein c14orf129, hspc210"/>
    <property type="match status" value="1"/>
</dbReference>
<dbReference type="InterPro" id="IPR037395">
    <property type="entry name" value="GSKIP"/>
</dbReference>
<dbReference type="PANTHER" id="PTHR12490">
    <property type="entry name" value="GSK3B-INTERACTING PROTEIN"/>
    <property type="match status" value="1"/>
</dbReference>
<dbReference type="GO" id="GO:0060828">
    <property type="term" value="P:regulation of canonical Wnt signaling pathway"/>
    <property type="evidence" value="ECO:0007669"/>
    <property type="project" value="InterPro"/>
</dbReference>
<evidence type="ECO:0000256" key="1">
    <source>
        <dbReference type="ARBA" id="ARBA00009571"/>
    </source>
</evidence>
<evidence type="ECO:0000313" key="3">
    <source>
        <dbReference type="EnsemblMetazoa" id="RPRC001764-PA"/>
    </source>
</evidence>
<dbReference type="AlphaFoldDB" id="T1HCK0"/>
<organism evidence="3 4">
    <name type="scientific">Rhodnius prolixus</name>
    <name type="common">Triatomid bug</name>
    <dbReference type="NCBI Taxonomy" id="13249"/>
    <lineage>
        <taxon>Eukaryota</taxon>
        <taxon>Metazoa</taxon>
        <taxon>Ecdysozoa</taxon>
        <taxon>Arthropoda</taxon>
        <taxon>Hexapoda</taxon>
        <taxon>Insecta</taxon>
        <taxon>Pterygota</taxon>
        <taxon>Neoptera</taxon>
        <taxon>Paraneoptera</taxon>
        <taxon>Hemiptera</taxon>
        <taxon>Heteroptera</taxon>
        <taxon>Panheteroptera</taxon>
        <taxon>Cimicomorpha</taxon>
        <taxon>Reduviidae</taxon>
        <taxon>Triatominae</taxon>
        <taxon>Rhodnius</taxon>
    </lineage>
</organism>
<dbReference type="InterPro" id="IPR007967">
    <property type="entry name" value="GSKIP_dom"/>
</dbReference>
<evidence type="ECO:0000259" key="2">
    <source>
        <dbReference type="Pfam" id="PF05303"/>
    </source>
</evidence>
<dbReference type="eggNOG" id="KOG3965">
    <property type="taxonomic scope" value="Eukaryota"/>
</dbReference>
<dbReference type="GO" id="GO:0019207">
    <property type="term" value="F:kinase regulator activity"/>
    <property type="evidence" value="ECO:0007669"/>
    <property type="project" value="TreeGrafter"/>
</dbReference>
<dbReference type="Proteomes" id="UP000015103">
    <property type="component" value="Unassembled WGS sequence"/>
</dbReference>
<dbReference type="OMA" id="FAVTEMH"/>
<sequence>MDDNSPEHDWRAEAAAVVQDVQELVKDISVSSDLQSSNKVIFLNLTTLENNSFTVELSTLGFRIVGSAHNSVNEITSYDQHYYDTPYALLSKVSQSFHERLSSCLAEKLLALGE</sequence>
<protein>
    <submittedName>
        <fullName evidence="3">DUF727 domain-containing protein</fullName>
    </submittedName>
</protein>
<dbReference type="STRING" id="13249.T1HCK0"/>
<keyword evidence="4" id="KW-1185">Reference proteome</keyword>
<dbReference type="FunCoup" id="T1HCK0">
    <property type="interactions" value="292"/>
</dbReference>
<evidence type="ECO:0000313" key="4">
    <source>
        <dbReference type="Proteomes" id="UP000015103"/>
    </source>
</evidence>
<dbReference type="InParanoid" id="T1HCK0"/>
<accession>T1HCK0</accession>